<sequence length="214" mass="23169">MIAAALHIIPGILGALTALSIYLQFNLASWPREAEAACAIAAGWLTFAVVNWAVEQILRPESQAENMLADAGVDNDYSALRAAQSVQEAQARFARMQVAGARRREALKTALSDCEARFEALFADMLSSVETARRADTLLRRTLPRVESAFIDYCAFADRGDGLVDSADTRARLIAALQDASDAALRAQKSIIQTSAEEAEVSLQVLESTLTHSR</sequence>
<dbReference type="AlphaFoldDB" id="A0A2T1A8F4"/>
<reference evidence="2 4" key="1">
    <citation type="submission" date="2018-03" db="EMBL/GenBank/DDBJ databases">
        <title>Genomic Encyclopedia of Archaeal and Bacterial Type Strains, Phase II (KMG-II): from individual species to whole genera.</title>
        <authorList>
            <person name="Goeker M."/>
        </authorList>
    </citation>
    <scope>NUCLEOTIDE SEQUENCE [LARGE SCALE GENOMIC DNA]</scope>
    <source>
        <strain evidence="2 4">DSM 25328</strain>
    </source>
</reference>
<keyword evidence="1" id="KW-0812">Transmembrane</keyword>
<evidence type="ECO:0008006" key="6">
    <source>
        <dbReference type="Google" id="ProtNLM"/>
    </source>
</evidence>
<dbReference type="EMBL" id="PVUF01000019">
    <property type="protein sequence ID" value="PRZ44895.1"/>
    <property type="molecule type" value="Genomic_DNA"/>
</dbReference>
<keyword evidence="1" id="KW-0472">Membrane</keyword>
<evidence type="ECO:0000313" key="4">
    <source>
        <dbReference type="Proteomes" id="UP000237718"/>
    </source>
</evidence>
<dbReference type="Proteomes" id="UP001302666">
    <property type="component" value="Chromosome"/>
</dbReference>
<evidence type="ECO:0000313" key="2">
    <source>
        <dbReference type="EMBL" id="PRZ44895.1"/>
    </source>
</evidence>
<reference evidence="3 5" key="2">
    <citation type="submission" date="2023-10" db="EMBL/GenBank/DDBJ databases">
        <title>Eight complete genome sequences of bacteria isolated from laboratory stock of Giant Kelp gametophytes.</title>
        <authorList>
            <person name="Tolentino B."/>
            <person name="Nuzhdin S."/>
        </authorList>
    </citation>
    <scope>NUCLEOTIDE SEQUENCE [LARGE SCALE GENOMIC DNA]</scope>
    <source>
        <strain evidence="3 5">LC.270.F.C4</strain>
    </source>
</reference>
<feature type="transmembrane region" description="Helical" evidence="1">
    <location>
        <begin position="37"/>
        <end position="54"/>
    </location>
</feature>
<evidence type="ECO:0000256" key="1">
    <source>
        <dbReference type="SAM" id="Phobius"/>
    </source>
</evidence>
<gene>
    <name evidence="2" type="ORF">CLV89_1197</name>
    <name evidence="3" type="ORF">R1T40_17775</name>
</gene>
<keyword evidence="1" id="KW-1133">Transmembrane helix</keyword>
<proteinExistence type="predicted"/>
<name>A0A2T1A8F4_TRISK</name>
<protein>
    <recommendedName>
        <fullName evidence="6">5-bromo-4-chloroindolyl phosphate hydrolysis protein</fullName>
    </recommendedName>
</protein>
<accession>A0A2T1A8F4</accession>
<dbReference type="RefSeq" id="WP_106165320.1">
    <property type="nucleotide sequence ID" value="NZ_CP136704.1"/>
</dbReference>
<dbReference type="Proteomes" id="UP000237718">
    <property type="component" value="Unassembled WGS sequence"/>
</dbReference>
<keyword evidence="5" id="KW-1185">Reference proteome</keyword>
<dbReference type="OrthoDB" id="9850911at2"/>
<evidence type="ECO:0000313" key="5">
    <source>
        <dbReference type="Proteomes" id="UP001302666"/>
    </source>
</evidence>
<evidence type="ECO:0000313" key="3">
    <source>
        <dbReference type="EMBL" id="WOI32772.1"/>
    </source>
</evidence>
<dbReference type="EMBL" id="CP136704">
    <property type="protein sequence ID" value="WOI32772.1"/>
    <property type="molecule type" value="Genomic_DNA"/>
</dbReference>
<feature type="transmembrane region" description="Helical" evidence="1">
    <location>
        <begin position="6"/>
        <end position="25"/>
    </location>
</feature>
<organism evidence="2 4">
    <name type="scientific">Tritonibacter scottomollicae</name>
    <name type="common">Epibacterium scottomollicae</name>
    <dbReference type="NCBI Taxonomy" id="483013"/>
    <lineage>
        <taxon>Bacteria</taxon>
        <taxon>Pseudomonadati</taxon>
        <taxon>Pseudomonadota</taxon>
        <taxon>Alphaproteobacteria</taxon>
        <taxon>Rhodobacterales</taxon>
        <taxon>Paracoccaceae</taxon>
        <taxon>Tritonibacter</taxon>
    </lineage>
</organism>